<dbReference type="PANTHER" id="PTHR43194">
    <property type="entry name" value="HYDROLASE ALPHA/BETA FOLD FAMILY"/>
    <property type="match status" value="1"/>
</dbReference>
<dbReference type="GO" id="GO:0016787">
    <property type="term" value="F:hydrolase activity"/>
    <property type="evidence" value="ECO:0007669"/>
    <property type="project" value="UniProtKB-KW"/>
</dbReference>
<dbReference type="InterPro" id="IPR050228">
    <property type="entry name" value="Carboxylesterase_BioH"/>
</dbReference>
<evidence type="ECO:0000313" key="3">
    <source>
        <dbReference type="Proteomes" id="UP000063236"/>
    </source>
</evidence>
<dbReference type="PANTHER" id="PTHR43194:SF2">
    <property type="entry name" value="PEROXISOMAL MEMBRANE PROTEIN LPX1"/>
    <property type="match status" value="1"/>
</dbReference>
<dbReference type="RefSeq" id="WP_060202431.1">
    <property type="nucleotide sequence ID" value="NZ_LPJS01000026.1"/>
</dbReference>
<comment type="caution">
    <text evidence="2">The sequence shown here is derived from an EMBL/GenBank/DDBJ whole genome shotgun (WGS) entry which is preliminary data.</text>
</comment>
<sequence>MKAGTRLAGTPDPMHVWAGADGIRIAGDSWGDPDAPLILLLHGGGQTRHAWRGTAERLGADGYYAVTFDARGHGDSDWSPNGDYSQDAMVRDLQCIVEALGGRQPVLAGASMGGGTCLVAAGEQHVAAGALILVDIVPHTEQAGFDRVSAFMEQNPEGFESLEEVAEAIARFRPQRARTPNVRGLAKNVRQGEDGRFRWHWDPRLLDSRRKDLETRYERLSSCARRLTVPTLLVRGGSSDFVSEAGAHEFLEMCPHAEYVNVMNAGHMLAGDRNDAFGQAAASFLSRVARLGSMSTIPHRQR</sequence>
<reference evidence="2 3" key="1">
    <citation type="submission" date="2015-11" db="EMBL/GenBank/DDBJ databases">
        <title>Expanding the genomic diversity of Burkholderia species for the development of highly accurate diagnostics.</title>
        <authorList>
            <person name="Sahl J."/>
            <person name="Keim P."/>
            <person name="Wagner D."/>
        </authorList>
    </citation>
    <scope>NUCLEOTIDE SEQUENCE [LARGE SCALE GENOMIC DNA]</scope>
    <source>
        <strain evidence="2 3">MSMB378WGS</strain>
    </source>
</reference>
<keyword evidence="2" id="KW-0378">Hydrolase</keyword>
<evidence type="ECO:0000313" key="2">
    <source>
        <dbReference type="EMBL" id="KWF46821.1"/>
    </source>
</evidence>
<gene>
    <name evidence="2" type="ORF">WL88_26320</name>
</gene>
<dbReference type="SUPFAM" id="SSF53474">
    <property type="entry name" value="alpha/beta-Hydrolases"/>
    <property type="match status" value="1"/>
</dbReference>
<protein>
    <submittedName>
        <fullName evidence="2">Alpha/beta hydrolase</fullName>
    </submittedName>
</protein>
<feature type="domain" description="AB hydrolase-1" evidence="1">
    <location>
        <begin position="36"/>
        <end position="269"/>
    </location>
</feature>
<evidence type="ECO:0000259" key="1">
    <source>
        <dbReference type="Pfam" id="PF00561"/>
    </source>
</evidence>
<dbReference type="Proteomes" id="UP000063236">
    <property type="component" value="Unassembled WGS sequence"/>
</dbReference>
<name>A0AAW3PBH2_9BURK</name>
<dbReference type="Gene3D" id="3.40.50.1820">
    <property type="entry name" value="alpha/beta hydrolase"/>
    <property type="match status" value="1"/>
</dbReference>
<proteinExistence type="predicted"/>
<dbReference type="EMBL" id="LPJV01000059">
    <property type="protein sequence ID" value="KWF46821.1"/>
    <property type="molecule type" value="Genomic_DNA"/>
</dbReference>
<dbReference type="AlphaFoldDB" id="A0AAW3PBH2"/>
<dbReference type="Pfam" id="PF00561">
    <property type="entry name" value="Abhydrolase_1"/>
    <property type="match status" value="1"/>
</dbReference>
<dbReference type="InterPro" id="IPR000073">
    <property type="entry name" value="AB_hydrolase_1"/>
</dbReference>
<dbReference type="InterPro" id="IPR029058">
    <property type="entry name" value="AB_hydrolase_fold"/>
</dbReference>
<accession>A0AAW3PBH2</accession>
<organism evidence="2 3">
    <name type="scientific">Burkholderia diffusa</name>
    <dbReference type="NCBI Taxonomy" id="488732"/>
    <lineage>
        <taxon>Bacteria</taxon>
        <taxon>Pseudomonadati</taxon>
        <taxon>Pseudomonadota</taxon>
        <taxon>Betaproteobacteria</taxon>
        <taxon>Burkholderiales</taxon>
        <taxon>Burkholderiaceae</taxon>
        <taxon>Burkholderia</taxon>
        <taxon>Burkholderia cepacia complex</taxon>
    </lineage>
</organism>